<accession>A0A9P6Z266</accession>
<dbReference type="Proteomes" id="UP000740926">
    <property type="component" value="Unassembled WGS sequence"/>
</dbReference>
<dbReference type="PANTHER" id="PTHR43828:SF5">
    <property type="entry name" value="TRANSCRIPTIONAL REPRESSOR XBP1"/>
    <property type="match status" value="1"/>
</dbReference>
<gene>
    <name evidence="3" type="ORF">G6F50_006827</name>
</gene>
<sequence>MKSVEVRNFLPHTTANRSIKIKTNQYSTSQDPRGCIPVYEYEINGQPIMWDRETGHVHFTGIWKALNNSKADIVKIVDSNPELQVKKVRGGCLVIQGTWIPFNHAFSLCARTAWSIRMELLPIFGPSFLDAVLPPDDRHFGCLVLNPLANGGQRVVATKPKKSSVAKQPAPARLPYKRDSVRSSRRSSRVKSSSTTTNKKAGNVTASMSVSRLLNEDEDRNLPTVPTSSSHLASPIMIPPSFVPASPAASSCGFPGSCSLSACSPSSAQSFGHRESFCRAFASPSLRVVPTFNVEHSRSTNQVLPSLCPEITAIFEPEEEPCPVSAAVPCALSPLDVDIIERVEASIRLQCLSQDFGRRPHQPLNRSAFPTKVRAGNNVYKILWDH</sequence>
<dbReference type="PROSITE" id="PS51299">
    <property type="entry name" value="HTH_APSES"/>
    <property type="match status" value="1"/>
</dbReference>
<evidence type="ECO:0000256" key="1">
    <source>
        <dbReference type="SAM" id="MobiDB-lite"/>
    </source>
</evidence>
<protein>
    <recommendedName>
        <fullName evidence="2">HTH APSES-type domain-containing protein</fullName>
    </recommendedName>
</protein>
<dbReference type="PANTHER" id="PTHR43828">
    <property type="entry name" value="ASPARAGINASE"/>
    <property type="match status" value="1"/>
</dbReference>
<dbReference type="GO" id="GO:0030907">
    <property type="term" value="C:MBF transcription complex"/>
    <property type="evidence" value="ECO:0007669"/>
    <property type="project" value="TreeGrafter"/>
</dbReference>
<dbReference type="InterPro" id="IPR036887">
    <property type="entry name" value="HTH_APSES_sf"/>
</dbReference>
<dbReference type="InterPro" id="IPR003163">
    <property type="entry name" value="Tscrpt_reg_HTH_APSES-type"/>
</dbReference>
<feature type="compositionally biased region" description="Polar residues" evidence="1">
    <location>
        <begin position="195"/>
        <end position="210"/>
    </location>
</feature>
<dbReference type="EMBL" id="JAANIU010001029">
    <property type="protein sequence ID" value="KAG1568950.1"/>
    <property type="molecule type" value="Genomic_DNA"/>
</dbReference>
<dbReference type="GO" id="GO:0000981">
    <property type="term" value="F:DNA-binding transcription factor activity, RNA polymerase II-specific"/>
    <property type="evidence" value="ECO:0007669"/>
    <property type="project" value="UniProtKB-ARBA"/>
</dbReference>
<evidence type="ECO:0000259" key="2">
    <source>
        <dbReference type="PROSITE" id="PS51299"/>
    </source>
</evidence>
<dbReference type="AlphaFoldDB" id="A0A9P6Z266"/>
<organism evidence="3 4">
    <name type="scientific">Rhizopus delemar</name>
    <dbReference type="NCBI Taxonomy" id="936053"/>
    <lineage>
        <taxon>Eukaryota</taxon>
        <taxon>Fungi</taxon>
        <taxon>Fungi incertae sedis</taxon>
        <taxon>Mucoromycota</taxon>
        <taxon>Mucoromycotina</taxon>
        <taxon>Mucoromycetes</taxon>
        <taxon>Mucorales</taxon>
        <taxon>Mucorineae</taxon>
        <taxon>Rhizopodaceae</taxon>
        <taxon>Rhizopus</taxon>
    </lineage>
</organism>
<feature type="region of interest" description="Disordered" evidence="1">
    <location>
        <begin position="157"/>
        <end position="210"/>
    </location>
</feature>
<dbReference type="InterPro" id="IPR051642">
    <property type="entry name" value="SWI6-like"/>
</dbReference>
<evidence type="ECO:0000313" key="4">
    <source>
        <dbReference type="Proteomes" id="UP000740926"/>
    </source>
</evidence>
<dbReference type="SUPFAM" id="SSF54616">
    <property type="entry name" value="DNA-binding domain of Mlu1-box binding protein MBP1"/>
    <property type="match status" value="1"/>
</dbReference>
<dbReference type="GO" id="GO:0003677">
    <property type="term" value="F:DNA binding"/>
    <property type="evidence" value="ECO:0007669"/>
    <property type="project" value="InterPro"/>
</dbReference>
<keyword evidence="4" id="KW-1185">Reference proteome</keyword>
<name>A0A9P6Z266_9FUNG</name>
<dbReference type="OMA" id="QEFRICW"/>
<proteinExistence type="predicted"/>
<dbReference type="Gene3D" id="3.10.260.10">
    <property type="entry name" value="Transcription regulator HTH, APSES-type DNA-binding domain"/>
    <property type="match status" value="1"/>
</dbReference>
<comment type="caution">
    <text evidence="3">The sequence shown here is derived from an EMBL/GenBank/DDBJ whole genome shotgun (WGS) entry which is preliminary data.</text>
</comment>
<reference evidence="3 4" key="1">
    <citation type="journal article" date="2020" name="Microb. Genom.">
        <title>Genetic diversity of clinical and environmental Mucorales isolates obtained from an investigation of mucormycosis cases among solid organ transplant recipients.</title>
        <authorList>
            <person name="Nguyen M.H."/>
            <person name="Kaul D."/>
            <person name="Muto C."/>
            <person name="Cheng S.J."/>
            <person name="Richter R.A."/>
            <person name="Bruno V.M."/>
            <person name="Liu G."/>
            <person name="Beyhan S."/>
            <person name="Sundermann A.J."/>
            <person name="Mounaud S."/>
            <person name="Pasculle A.W."/>
            <person name="Nierman W.C."/>
            <person name="Driscoll E."/>
            <person name="Cumbie R."/>
            <person name="Clancy C.J."/>
            <person name="Dupont C.L."/>
        </authorList>
    </citation>
    <scope>NUCLEOTIDE SEQUENCE [LARGE SCALE GENOMIC DNA]</scope>
    <source>
        <strain evidence="3 4">GL24</strain>
    </source>
</reference>
<evidence type="ECO:0000313" key="3">
    <source>
        <dbReference type="EMBL" id="KAG1568950.1"/>
    </source>
</evidence>
<dbReference type="GO" id="GO:0033309">
    <property type="term" value="C:SBF transcription complex"/>
    <property type="evidence" value="ECO:0007669"/>
    <property type="project" value="TreeGrafter"/>
</dbReference>
<feature type="domain" description="HTH APSES-type" evidence="2">
    <location>
        <begin position="25"/>
        <end position="135"/>
    </location>
</feature>